<feature type="domain" description="DUF7735" evidence="2">
    <location>
        <begin position="42"/>
        <end position="185"/>
    </location>
</feature>
<sequence>MRTHLALFAVVSTAAAQITTTNEAIGKATVTSAPKPSIAVYTPTTTADSWECATKNFTDYLSPPMPTGNLLDIYYSHSDKIYKECEDKLPKPFTEFPACKSMAKASWCEVSVTISTAVPSSGLAEFRSYTSVASSWWTAHSSMLADIRDECPNTWEDAKMDVPGGEIWLNATSAFANCGGEEKPAANAQAAAASASASASGSAPATAKLKGGRGNIVLSVGTRCCVCAIRGSVRSEKEGLRRQRRLWSRIFNSDLLLQAGRNHCSYFRAAIGALPSAKVPGSEGAGHLSLPGSSGVSSFLLSLKVPLIKSHDEAHRLRHSQIHYAMLNLPSFPNRQFNARPTPEYEFTQQLHYQEVSSYI</sequence>
<dbReference type="EMBL" id="JAGMVJ010000003">
    <property type="protein sequence ID" value="KAH7092265.1"/>
    <property type="molecule type" value="Genomic_DNA"/>
</dbReference>
<dbReference type="AlphaFoldDB" id="A0A8K0RDG7"/>
<dbReference type="PANTHER" id="PTHR42029:SF3">
    <property type="entry name" value="AN04G07800"/>
    <property type="match status" value="1"/>
</dbReference>
<feature type="signal peptide" evidence="1">
    <location>
        <begin position="1"/>
        <end position="16"/>
    </location>
</feature>
<evidence type="ECO:0000313" key="4">
    <source>
        <dbReference type="Proteomes" id="UP000813461"/>
    </source>
</evidence>
<accession>A0A8K0RDG7</accession>
<proteinExistence type="predicted"/>
<gene>
    <name evidence="3" type="ORF">FB567DRAFT_545440</name>
</gene>
<evidence type="ECO:0000259" key="2">
    <source>
        <dbReference type="Pfam" id="PF24870"/>
    </source>
</evidence>
<evidence type="ECO:0000256" key="1">
    <source>
        <dbReference type="SAM" id="SignalP"/>
    </source>
</evidence>
<dbReference type="InterPro" id="IPR056637">
    <property type="entry name" value="DUF7735"/>
</dbReference>
<name>A0A8K0RDG7_9PLEO</name>
<reference evidence="3" key="1">
    <citation type="journal article" date="2021" name="Nat. Commun.">
        <title>Genetic determinants of endophytism in the Arabidopsis root mycobiome.</title>
        <authorList>
            <person name="Mesny F."/>
            <person name="Miyauchi S."/>
            <person name="Thiergart T."/>
            <person name="Pickel B."/>
            <person name="Atanasova L."/>
            <person name="Karlsson M."/>
            <person name="Huettel B."/>
            <person name="Barry K.W."/>
            <person name="Haridas S."/>
            <person name="Chen C."/>
            <person name="Bauer D."/>
            <person name="Andreopoulos W."/>
            <person name="Pangilinan J."/>
            <person name="LaButti K."/>
            <person name="Riley R."/>
            <person name="Lipzen A."/>
            <person name="Clum A."/>
            <person name="Drula E."/>
            <person name="Henrissat B."/>
            <person name="Kohler A."/>
            <person name="Grigoriev I.V."/>
            <person name="Martin F.M."/>
            <person name="Hacquard S."/>
        </authorList>
    </citation>
    <scope>NUCLEOTIDE SEQUENCE</scope>
    <source>
        <strain evidence="3">MPI-SDFR-AT-0120</strain>
    </source>
</reference>
<dbReference type="Proteomes" id="UP000813461">
    <property type="component" value="Unassembled WGS sequence"/>
</dbReference>
<evidence type="ECO:0000313" key="3">
    <source>
        <dbReference type="EMBL" id="KAH7092265.1"/>
    </source>
</evidence>
<dbReference type="OrthoDB" id="4940591at2759"/>
<comment type="caution">
    <text evidence="3">The sequence shown here is derived from an EMBL/GenBank/DDBJ whole genome shotgun (WGS) entry which is preliminary data.</text>
</comment>
<dbReference type="Pfam" id="PF24870">
    <property type="entry name" value="DUF7735"/>
    <property type="match status" value="1"/>
</dbReference>
<protein>
    <recommendedName>
        <fullName evidence="2">DUF7735 domain-containing protein</fullName>
    </recommendedName>
</protein>
<keyword evidence="1" id="KW-0732">Signal</keyword>
<feature type="chain" id="PRO_5035468378" description="DUF7735 domain-containing protein" evidence="1">
    <location>
        <begin position="17"/>
        <end position="360"/>
    </location>
</feature>
<keyword evidence="4" id="KW-1185">Reference proteome</keyword>
<dbReference type="PANTHER" id="PTHR42029">
    <property type="entry name" value="AN04G07800"/>
    <property type="match status" value="1"/>
</dbReference>
<organism evidence="3 4">
    <name type="scientific">Paraphoma chrysanthemicola</name>
    <dbReference type="NCBI Taxonomy" id="798071"/>
    <lineage>
        <taxon>Eukaryota</taxon>
        <taxon>Fungi</taxon>
        <taxon>Dikarya</taxon>
        <taxon>Ascomycota</taxon>
        <taxon>Pezizomycotina</taxon>
        <taxon>Dothideomycetes</taxon>
        <taxon>Pleosporomycetidae</taxon>
        <taxon>Pleosporales</taxon>
        <taxon>Pleosporineae</taxon>
        <taxon>Phaeosphaeriaceae</taxon>
        <taxon>Paraphoma</taxon>
    </lineage>
</organism>